<feature type="compositionally biased region" description="Basic residues" evidence="1">
    <location>
        <begin position="1"/>
        <end position="10"/>
    </location>
</feature>
<accession>A0A2J5I871</accession>
<sequence>MTNPRRSRRIAGREPSPAAELSHRRRHVFPSTPTTYSSPNASEIATALVPVSPQTRIITEQVMQMESSSLSSSEEEDVYYDNTDFDRDRFEPVWYQGQGYPGEIPEEILEYFPEDGPDSKTLIT</sequence>
<organism evidence="2 3">
    <name type="scientific">Aspergillus taichungensis</name>
    <dbReference type="NCBI Taxonomy" id="482145"/>
    <lineage>
        <taxon>Eukaryota</taxon>
        <taxon>Fungi</taxon>
        <taxon>Dikarya</taxon>
        <taxon>Ascomycota</taxon>
        <taxon>Pezizomycotina</taxon>
        <taxon>Eurotiomycetes</taxon>
        <taxon>Eurotiomycetidae</taxon>
        <taxon>Eurotiales</taxon>
        <taxon>Aspergillaceae</taxon>
        <taxon>Aspergillus</taxon>
        <taxon>Aspergillus subgen. Circumdati</taxon>
    </lineage>
</organism>
<name>A0A2J5I871_9EURO</name>
<feature type="region of interest" description="Disordered" evidence="1">
    <location>
        <begin position="1"/>
        <end position="39"/>
    </location>
</feature>
<dbReference type="AlphaFoldDB" id="A0A2J5I871"/>
<evidence type="ECO:0000313" key="3">
    <source>
        <dbReference type="Proteomes" id="UP000235023"/>
    </source>
</evidence>
<protein>
    <submittedName>
        <fullName evidence="2">Uncharacterized protein</fullName>
    </submittedName>
</protein>
<reference evidence="3" key="1">
    <citation type="submission" date="2017-12" db="EMBL/GenBank/DDBJ databases">
        <authorList>
            <consortium name="DOE Joint Genome Institute"/>
            <person name="Mondo S.J."/>
            <person name="Kjaerbolling I."/>
            <person name="Vesth T.C."/>
            <person name="Frisvad J.C."/>
            <person name="Nybo J.L."/>
            <person name="Theobald S."/>
            <person name="Kuo A."/>
            <person name="Bowyer P."/>
            <person name="Matsuda Y."/>
            <person name="Lyhne E.K."/>
            <person name="Kogle M.E."/>
            <person name="Clum A."/>
            <person name="Lipzen A."/>
            <person name="Salamov A."/>
            <person name="Ngan C.Y."/>
            <person name="Daum C."/>
            <person name="Chiniquy J."/>
            <person name="Barry K."/>
            <person name="LaButti K."/>
            <person name="Haridas S."/>
            <person name="Simmons B.A."/>
            <person name="Magnuson J.K."/>
            <person name="Mortensen U.H."/>
            <person name="Larsen T.O."/>
            <person name="Grigoriev I.V."/>
            <person name="Baker S.E."/>
            <person name="Andersen M.R."/>
            <person name="Nordberg H.P."/>
            <person name="Cantor M.N."/>
            <person name="Hua S.X."/>
        </authorList>
    </citation>
    <scope>NUCLEOTIDE SEQUENCE [LARGE SCALE GENOMIC DNA]</scope>
    <source>
        <strain evidence="3">IBT 19404</strain>
    </source>
</reference>
<gene>
    <name evidence="2" type="ORF">BDW42DRAFT_159588</name>
</gene>
<dbReference type="Proteomes" id="UP000235023">
    <property type="component" value="Unassembled WGS sequence"/>
</dbReference>
<dbReference type="EMBL" id="KZ559500">
    <property type="protein sequence ID" value="PLN86204.1"/>
    <property type="molecule type" value="Genomic_DNA"/>
</dbReference>
<evidence type="ECO:0000256" key="1">
    <source>
        <dbReference type="SAM" id="MobiDB-lite"/>
    </source>
</evidence>
<keyword evidence="3" id="KW-1185">Reference proteome</keyword>
<proteinExistence type="predicted"/>
<evidence type="ECO:0000313" key="2">
    <source>
        <dbReference type="EMBL" id="PLN86204.1"/>
    </source>
</evidence>